<keyword evidence="2" id="KW-1185">Reference proteome</keyword>
<dbReference type="Proteomes" id="UP000194236">
    <property type="component" value="Unassembled WGS sequence"/>
</dbReference>
<comment type="caution">
    <text evidence="1">The sequence shown here is derived from an EMBL/GenBank/DDBJ whole genome shotgun (WGS) entry which is preliminary data.</text>
</comment>
<protein>
    <submittedName>
        <fullName evidence="1">Uncharacterized protein</fullName>
    </submittedName>
</protein>
<dbReference type="EMBL" id="MUJZ01070431">
    <property type="protein sequence ID" value="OTF69451.1"/>
    <property type="molecule type" value="Genomic_DNA"/>
</dbReference>
<evidence type="ECO:0000313" key="1">
    <source>
        <dbReference type="EMBL" id="OTF69451.1"/>
    </source>
</evidence>
<gene>
    <name evidence="1" type="ORF">BLA29_006737</name>
</gene>
<name>A0A1Y3ALX9_EURMA</name>
<organism evidence="1 2">
    <name type="scientific">Euroglyphus maynei</name>
    <name type="common">Mayne's house dust mite</name>
    <dbReference type="NCBI Taxonomy" id="6958"/>
    <lineage>
        <taxon>Eukaryota</taxon>
        <taxon>Metazoa</taxon>
        <taxon>Ecdysozoa</taxon>
        <taxon>Arthropoda</taxon>
        <taxon>Chelicerata</taxon>
        <taxon>Arachnida</taxon>
        <taxon>Acari</taxon>
        <taxon>Acariformes</taxon>
        <taxon>Sarcoptiformes</taxon>
        <taxon>Astigmata</taxon>
        <taxon>Psoroptidia</taxon>
        <taxon>Analgoidea</taxon>
        <taxon>Pyroglyphidae</taxon>
        <taxon>Pyroglyphinae</taxon>
        <taxon>Euroglyphus</taxon>
    </lineage>
</organism>
<accession>A0A1Y3ALX9</accession>
<proteinExistence type="predicted"/>
<reference evidence="1 2" key="1">
    <citation type="submission" date="2017-03" db="EMBL/GenBank/DDBJ databases">
        <title>Genome Survey of Euroglyphus maynei.</title>
        <authorList>
            <person name="Arlian L.G."/>
            <person name="Morgan M.S."/>
            <person name="Rider S.D."/>
        </authorList>
    </citation>
    <scope>NUCLEOTIDE SEQUENCE [LARGE SCALE GENOMIC DNA]</scope>
    <source>
        <strain evidence="1">Arlian Lab</strain>
        <tissue evidence="1">Whole body</tissue>
    </source>
</reference>
<dbReference type="AlphaFoldDB" id="A0A1Y3ALX9"/>
<sequence>MIHRVKQIQSQFNSHHHRLYPIISGRVKLLNRRRRRKVAISARIMEETKIFFKNFNTVIGEDTCLPVK</sequence>
<evidence type="ECO:0000313" key="2">
    <source>
        <dbReference type="Proteomes" id="UP000194236"/>
    </source>
</evidence>